<sequence length="63" mass="6960">MPFSHSALLKNPTKTPGSPDEREHFDPYPDKSPIIDEPPENDLPGETPSREKPANRGQAPMGH</sequence>
<evidence type="ECO:0000313" key="3">
    <source>
        <dbReference type="Proteomes" id="UP000320772"/>
    </source>
</evidence>
<organism evidence="2 3">
    <name type="scientific">Gluconobacter roseus NBRC 3990</name>
    <dbReference type="NCBI Taxonomy" id="1307950"/>
    <lineage>
        <taxon>Bacteria</taxon>
        <taxon>Pseudomonadati</taxon>
        <taxon>Pseudomonadota</taxon>
        <taxon>Alphaproteobacteria</taxon>
        <taxon>Acetobacterales</taxon>
        <taxon>Acetobacteraceae</taxon>
        <taxon>Gluconobacter</taxon>
    </lineage>
</organism>
<reference evidence="2 3" key="1">
    <citation type="submission" date="2019-06" db="EMBL/GenBank/DDBJ databases">
        <title>Whole genome shotgun sequence of Gluconobacter roseus NBRC 3990.</title>
        <authorList>
            <person name="Hosoyama A."/>
            <person name="Uohara A."/>
            <person name="Ohji S."/>
            <person name="Ichikawa N."/>
        </authorList>
    </citation>
    <scope>NUCLEOTIDE SEQUENCE [LARGE SCALE GENOMIC DNA]</scope>
    <source>
        <strain evidence="2 3">NBRC 3990</strain>
    </source>
</reference>
<evidence type="ECO:0000256" key="1">
    <source>
        <dbReference type="SAM" id="MobiDB-lite"/>
    </source>
</evidence>
<protein>
    <submittedName>
        <fullName evidence="2">Uncharacterized protein</fullName>
    </submittedName>
</protein>
<dbReference type="AlphaFoldDB" id="A0A4Y3MCF8"/>
<dbReference type="RefSeq" id="WP_062507241.1">
    <property type="nucleotide sequence ID" value="NZ_BAQZ01000019.1"/>
</dbReference>
<name>A0A4Y3MCF8_9PROT</name>
<accession>A0A4Y3MCF8</accession>
<comment type="caution">
    <text evidence="2">The sequence shown here is derived from an EMBL/GenBank/DDBJ whole genome shotgun (WGS) entry which is preliminary data.</text>
</comment>
<dbReference type="Proteomes" id="UP000320772">
    <property type="component" value="Unassembled WGS sequence"/>
</dbReference>
<feature type="region of interest" description="Disordered" evidence="1">
    <location>
        <begin position="1"/>
        <end position="63"/>
    </location>
</feature>
<feature type="compositionally biased region" description="Basic and acidic residues" evidence="1">
    <location>
        <begin position="19"/>
        <end position="29"/>
    </location>
</feature>
<dbReference type="STRING" id="586239.AD943_01215"/>
<dbReference type="EMBL" id="BJLY01000005">
    <property type="protein sequence ID" value="GEB04878.1"/>
    <property type="molecule type" value="Genomic_DNA"/>
</dbReference>
<proteinExistence type="predicted"/>
<keyword evidence="3" id="KW-1185">Reference proteome</keyword>
<evidence type="ECO:0000313" key="2">
    <source>
        <dbReference type="EMBL" id="GEB04878.1"/>
    </source>
</evidence>
<gene>
    <name evidence="2" type="ORF">GRO01_24540</name>
</gene>